<feature type="transmembrane region" description="Helical" evidence="1">
    <location>
        <begin position="437"/>
        <end position="464"/>
    </location>
</feature>
<dbReference type="Proteomes" id="UP000540685">
    <property type="component" value="Unassembled WGS sequence"/>
</dbReference>
<dbReference type="RefSeq" id="WP_221207736.1">
    <property type="nucleotide sequence ID" value="NZ_JACHMP010000001.1"/>
</dbReference>
<feature type="transmembrane region" description="Helical" evidence="1">
    <location>
        <begin position="286"/>
        <end position="304"/>
    </location>
</feature>
<feature type="transmembrane region" description="Helical" evidence="1">
    <location>
        <begin position="470"/>
        <end position="490"/>
    </location>
</feature>
<evidence type="ECO:0000313" key="3">
    <source>
        <dbReference type="Proteomes" id="UP000540685"/>
    </source>
</evidence>
<comment type="caution">
    <text evidence="2">The sequence shown here is derived from an EMBL/GenBank/DDBJ whole genome shotgun (WGS) entry which is preliminary data.</text>
</comment>
<feature type="transmembrane region" description="Helical" evidence="1">
    <location>
        <begin position="198"/>
        <end position="227"/>
    </location>
</feature>
<feature type="transmembrane region" description="Helical" evidence="1">
    <location>
        <begin position="255"/>
        <end position="274"/>
    </location>
</feature>
<dbReference type="AlphaFoldDB" id="A0A7W9IMQ9"/>
<feature type="transmembrane region" description="Helical" evidence="1">
    <location>
        <begin position="409"/>
        <end position="430"/>
    </location>
</feature>
<proteinExistence type="predicted"/>
<name>A0A7W9IMQ9_9ACTN</name>
<keyword evidence="3" id="KW-1185">Reference proteome</keyword>
<dbReference type="EMBL" id="JACHMP010000001">
    <property type="protein sequence ID" value="MBB5823582.1"/>
    <property type="molecule type" value="Genomic_DNA"/>
</dbReference>
<feature type="transmembrane region" description="Helical" evidence="1">
    <location>
        <begin position="348"/>
        <end position="379"/>
    </location>
</feature>
<sequence length="500" mass="53086">MRAFAAAVVGRRRSQRAALRALATLTSLPGGARLVAGLFDHPRPPADVAVRLGAVVPVEFARDAIRALPVQGAGVIEVGPVAPADVPLVHRAVAGRRCRVIVRASVPEVAARLAPYVDRVVVGDEPDVVRLADPAVARATAALADPAVTVLAMPAVLVAAGPGWFQRVIEAVISAEAPAEAPAGLREITADPRRWPRWWWGLLVGLGMIGAGLGAAVITVGPVLLWYDEDYLGMDLHHLGAVTPALVPFLQHDRITMAGTMVAIGVLYAGLAWGGLRRGWGWARRAYLVSGLVAFSTLFCFLGTGFVEPLHAVVTVVLSPMFLLATWRPVRRRWRVRPEGPERLRRRALVGQFLMIVVGSGLLVGGAVVSVVGLTGVFVPTDLVFLGTDAGRLDAVNPRLVPFVAHDRAGFGGALMAVALAVVLLGMWGWRRGESWVWWSLALAAAAGFLPAVVVHVLIGYTSFEHLAPVYLGVGLTGLALALARPYLCAGRVGRRPVRR</sequence>
<organism evidence="2 3">
    <name type="scientific">Streptosporangium becharense</name>
    <dbReference type="NCBI Taxonomy" id="1816182"/>
    <lineage>
        <taxon>Bacteria</taxon>
        <taxon>Bacillati</taxon>
        <taxon>Actinomycetota</taxon>
        <taxon>Actinomycetes</taxon>
        <taxon>Streptosporangiales</taxon>
        <taxon>Streptosporangiaceae</taxon>
        <taxon>Streptosporangium</taxon>
    </lineage>
</organism>
<accession>A0A7W9IMQ9</accession>
<keyword evidence="1" id="KW-0812">Transmembrane</keyword>
<reference evidence="2 3" key="1">
    <citation type="submission" date="2020-08" db="EMBL/GenBank/DDBJ databases">
        <title>Sequencing the genomes of 1000 actinobacteria strains.</title>
        <authorList>
            <person name="Klenk H.-P."/>
        </authorList>
    </citation>
    <scope>NUCLEOTIDE SEQUENCE [LARGE SCALE GENOMIC DNA]</scope>
    <source>
        <strain evidence="2 3">DSM 46887</strain>
    </source>
</reference>
<gene>
    <name evidence="2" type="ORF">F4562_006644</name>
</gene>
<protein>
    <submittedName>
        <fullName evidence="2">Uncharacterized protein</fullName>
    </submittedName>
</protein>
<evidence type="ECO:0000313" key="2">
    <source>
        <dbReference type="EMBL" id="MBB5823582.1"/>
    </source>
</evidence>
<evidence type="ECO:0000256" key="1">
    <source>
        <dbReference type="SAM" id="Phobius"/>
    </source>
</evidence>
<feature type="transmembrane region" description="Helical" evidence="1">
    <location>
        <begin position="310"/>
        <end position="327"/>
    </location>
</feature>
<keyword evidence="1" id="KW-0472">Membrane</keyword>
<keyword evidence="1" id="KW-1133">Transmembrane helix</keyword>